<accession>A0A1H1WW68</accession>
<dbReference type="Proteomes" id="UP000199700">
    <property type="component" value="Chromosome"/>
</dbReference>
<dbReference type="STRING" id="629680.SAMN04489751_3507"/>
<organism evidence="2 3">
    <name type="scientific">Brevibacterium sandarakinum</name>
    <dbReference type="NCBI Taxonomy" id="629680"/>
    <lineage>
        <taxon>Bacteria</taxon>
        <taxon>Bacillati</taxon>
        <taxon>Actinomycetota</taxon>
        <taxon>Actinomycetes</taxon>
        <taxon>Micrococcales</taxon>
        <taxon>Brevibacteriaceae</taxon>
        <taxon>Brevibacterium</taxon>
    </lineage>
</organism>
<name>A0A1H1WW68_BRESA</name>
<feature type="region of interest" description="Disordered" evidence="1">
    <location>
        <begin position="1"/>
        <end position="51"/>
    </location>
</feature>
<protein>
    <submittedName>
        <fullName evidence="2">Uncharacterized protein</fullName>
    </submittedName>
</protein>
<keyword evidence="3" id="KW-1185">Reference proteome</keyword>
<gene>
    <name evidence="2" type="ORF">SAMN04489751_3507</name>
</gene>
<evidence type="ECO:0000313" key="2">
    <source>
        <dbReference type="EMBL" id="SDT01335.1"/>
    </source>
</evidence>
<evidence type="ECO:0000256" key="1">
    <source>
        <dbReference type="SAM" id="MobiDB-lite"/>
    </source>
</evidence>
<dbReference type="EMBL" id="LT629739">
    <property type="protein sequence ID" value="SDT01335.1"/>
    <property type="molecule type" value="Genomic_DNA"/>
</dbReference>
<evidence type="ECO:0000313" key="3">
    <source>
        <dbReference type="Proteomes" id="UP000199700"/>
    </source>
</evidence>
<sequence>MGGAITDIGNGPNLRVTSVADSAPAPANMREGRPEATKTTGSIDLSGESGE</sequence>
<dbReference type="AlphaFoldDB" id="A0A1H1WW68"/>
<reference evidence="2" key="1">
    <citation type="submission" date="2016-10" db="EMBL/GenBank/DDBJ databases">
        <authorList>
            <person name="Varghese N."/>
            <person name="Submissions S."/>
        </authorList>
    </citation>
    <scope>NUCLEOTIDE SEQUENCE [LARGE SCALE GENOMIC DNA]</scope>
    <source>
        <strain evidence="2">DSM 22082</strain>
    </source>
</reference>
<proteinExistence type="predicted"/>
<dbReference type="RefSeq" id="WP_172802619.1">
    <property type="nucleotide sequence ID" value="NZ_LT629739.1"/>
</dbReference>